<dbReference type="PANTHER" id="PTHR47974">
    <property type="entry name" value="OS07G0415500 PROTEIN"/>
    <property type="match status" value="1"/>
</dbReference>
<evidence type="ECO:0000256" key="6">
    <source>
        <dbReference type="ARBA" id="ARBA00023136"/>
    </source>
</evidence>
<proteinExistence type="predicted"/>
<dbReference type="OMA" id="GPYCFEV"/>
<evidence type="ECO:0000259" key="14">
    <source>
        <dbReference type="PROSITE" id="PS50927"/>
    </source>
</evidence>
<comment type="catalytic activity">
    <reaction evidence="10">
        <text>L-seryl-[protein] + ATP = O-phospho-L-seryl-[protein] + ADP + H(+)</text>
        <dbReference type="Rhea" id="RHEA:17989"/>
        <dbReference type="Rhea" id="RHEA-COMP:9863"/>
        <dbReference type="Rhea" id="RHEA-COMP:11604"/>
        <dbReference type="ChEBI" id="CHEBI:15378"/>
        <dbReference type="ChEBI" id="CHEBI:29999"/>
        <dbReference type="ChEBI" id="CHEBI:30616"/>
        <dbReference type="ChEBI" id="CHEBI:83421"/>
        <dbReference type="ChEBI" id="CHEBI:456216"/>
        <dbReference type="EC" id="2.7.11.1"/>
    </reaction>
</comment>
<keyword evidence="17" id="KW-1185">Reference proteome</keyword>
<evidence type="ECO:0000256" key="10">
    <source>
        <dbReference type="ARBA" id="ARBA00048679"/>
    </source>
</evidence>
<dbReference type="Pfam" id="PF00954">
    <property type="entry name" value="S_locus_glycop"/>
    <property type="match status" value="1"/>
</dbReference>
<dbReference type="PROSITE" id="PS00108">
    <property type="entry name" value="PROTEIN_KINASE_ST"/>
    <property type="match status" value="1"/>
</dbReference>
<keyword evidence="8" id="KW-0675">Receptor</keyword>
<reference evidence="16" key="1">
    <citation type="submission" date="2019-03" db="EMBL/GenBank/DDBJ databases">
        <title>WGS assembly of Setaria viridis.</title>
        <authorList>
            <person name="Huang P."/>
            <person name="Jenkins J."/>
            <person name="Grimwood J."/>
            <person name="Barry K."/>
            <person name="Healey A."/>
            <person name="Mamidi S."/>
            <person name="Sreedasyam A."/>
            <person name="Shu S."/>
            <person name="Feldman M."/>
            <person name="Wu J."/>
            <person name="Yu Y."/>
            <person name="Chen C."/>
            <person name="Johnson J."/>
            <person name="Rokhsar D."/>
            <person name="Baxter I."/>
            <person name="Schmutz J."/>
            <person name="Brutnell T."/>
            <person name="Kellogg E."/>
        </authorList>
    </citation>
    <scope>NUCLEOTIDE SEQUENCE [LARGE SCALE GENOMIC DNA]</scope>
</reference>
<evidence type="ECO:0000256" key="7">
    <source>
        <dbReference type="ARBA" id="ARBA00023157"/>
    </source>
</evidence>
<dbReference type="InterPro" id="IPR000719">
    <property type="entry name" value="Prot_kinase_dom"/>
</dbReference>
<dbReference type="SUPFAM" id="SSF56112">
    <property type="entry name" value="Protein kinase-like (PK-like)"/>
    <property type="match status" value="1"/>
</dbReference>
<comment type="catalytic activity">
    <reaction evidence="9">
        <text>L-threonyl-[protein] + ATP = O-phospho-L-threonyl-[protein] + ADP + H(+)</text>
        <dbReference type="Rhea" id="RHEA:46608"/>
        <dbReference type="Rhea" id="RHEA-COMP:11060"/>
        <dbReference type="Rhea" id="RHEA-COMP:11605"/>
        <dbReference type="ChEBI" id="CHEBI:15378"/>
        <dbReference type="ChEBI" id="CHEBI:30013"/>
        <dbReference type="ChEBI" id="CHEBI:30616"/>
        <dbReference type="ChEBI" id="CHEBI:61977"/>
        <dbReference type="ChEBI" id="CHEBI:456216"/>
        <dbReference type="EC" id="2.7.11.1"/>
    </reaction>
</comment>
<dbReference type="Gene3D" id="2.90.10.10">
    <property type="entry name" value="Bulb-type lectin domain"/>
    <property type="match status" value="1"/>
</dbReference>
<dbReference type="Pfam" id="PF01453">
    <property type="entry name" value="B_lectin"/>
    <property type="match status" value="1"/>
</dbReference>
<dbReference type="Gramene" id="TKW13519">
    <property type="protein sequence ID" value="TKW13519"/>
    <property type="gene ID" value="SEVIR_5G106800v2"/>
</dbReference>
<dbReference type="Proteomes" id="UP000298652">
    <property type="component" value="Chromosome 5"/>
</dbReference>
<dbReference type="Gene3D" id="1.10.510.10">
    <property type="entry name" value="Transferase(Phosphotransferase) domain 1"/>
    <property type="match status" value="1"/>
</dbReference>
<dbReference type="InterPro" id="IPR036426">
    <property type="entry name" value="Bulb-type_lectin_dom_sf"/>
</dbReference>
<evidence type="ECO:0000259" key="13">
    <source>
        <dbReference type="PROSITE" id="PS50011"/>
    </source>
</evidence>
<dbReference type="GO" id="GO:0048544">
    <property type="term" value="P:recognition of pollen"/>
    <property type="evidence" value="ECO:0007669"/>
    <property type="project" value="InterPro"/>
</dbReference>
<dbReference type="Pfam" id="PF00069">
    <property type="entry name" value="Pkinase"/>
    <property type="match status" value="1"/>
</dbReference>
<keyword evidence="5" id="KW-1133">Transmembrane helix</keyword>
<dbReference type="PANTHER" id="PTHR47974:SF19">
    <property type="entry name" value="RECEPTOR-LIKE SERINE_THREONINE-PROTEIN KINASE"/>
    <property type="match status" value="1"/>
</dbReference>
<evidence type="ECO:0000256" key="2">
    <source>
        <dbReference type="ARBA" id="ARBA00012513"/>
    </source>
</evidence>
<gene>
    <name evidence="16" type="ORF">SEVIR_5G106800v2</name>
</gene>
<evidence type="ECO:0000256" key="4">
    <source>
        <dbReference type="ARBA" id="ARBA00022729"/>
    </source>
</evidence>
<dbReference type="InterPro" id="IPR003609">
    <property type="entry name" value="Pan_app"/>
</dbReference>
<evidence type="ECO:0000256" key="3">
    <source>
        <dbReference type="ARBA" id="ARBA00022692"/>
    </source>
</evidence>
<evidence type="ECO:0000259" key="15">
    <source>
        <dbReference type="PROSITE" id="PS50948"/>
    </source>
</evidence>
<evidence type="ECO:0000313" key="16">
    <source>
        <dbReference type="EMBL" id="TKW13519.1"/>
    </source>
</evidence>
<dbReference type="GO" id="GO:0005524">
    <property type="term" value="F:ATP binding"/>
    <property type="evidence" value="ECO:0007669"/>
    <property type="project" value="InterPro"/>
</dbReference>
<feature type="compositionally biased region" description="Polar residues" evidence="11">
    <location>
        <begin position="465"/>
        <end position="476"/>
    </location>
</feature>
<comment type="subcellular location">
    <subcellularLocation>
        <location evidence="1">Membrane</location>
        <topology evidence="1">Single-pass type I membrane protein</topology>
    </subcellularLocation>
</comment>
<protein>
    <recommendedName>
        <fullName evidence="2">non-specific serine/threonine protein kinase</fullName>
        <ecNumber evidence="2">2.7.11.1</ecNumber>
    </recommendedName>
</protein>
<evidence type="ECO:0000256" key="11">
    <source>
        <dbReference type="SAM" id="MobiDB-lite"/>
    </source>
</evidence>
<dbReference type="SMART" id="SM00108">
    <property type="entry name" value="B_lectin"/>
    <property type="match status" value="1"/>
</dbReference>
<feature type="region of interest" description="Disordered" evidence="11">
    <location>
        <begin position="457"/>
        <end position="476"/>
    </location>
</feature>
<dbReference type="SMART" id="SM00220">
    <property type="entry name" value="S_TKc"/>
    <property type="match status" value="1"/>
</dbReference>
<evidence type="ECO:0000256" key="12">
    <source>
        <dbReference type="SAM" id="SignalP"/>
    </source>
</evidence>
<dbReference type="AlphaFoldDB" id="A0A4U6UIB3"/>
<keyword evidence="3" id="KW-0812">Transmembrane</keyword>
<name>A0A4U6UIB3_SETVI</name>
<dbReference type="GO" id="GO:0016020">
    <property type="term" value="C:membrane"/>
    <property type="evidence" value="ECO:0007669"/>
    <property type="project" value="UniProtKB-SubCell"/>
</dbReference>
<dbReference type="EC" id="2.7.11.1" evidence="2"/>
<dbReference type="InterPro" id="IPR011009">
    <property type="entry name" value="Kinase-like_dom_sf"/>
</dbReference>
<dbReference type="PROSITE" id="PS50927">
    <property type="entry name" value="BULB_LECTIN"/>
    <property type="match status" value="1"/>
</dbReference>
<keyword evidence="4 12" id="KW-0732">Signal</keyword>
<feature type="domain" description="Apple" evidence="15">
    <location>
        <begin position="341"/>
        <end position="413"/>
    </location>
</feature>
<evidence type="ECO:0000313" key="17">
    <source>
        <dbReference type="Proteomes" id="UP000298652"/>
    </source>
</evidence>
<feature type="domain" description="Protein kinase" evidence="13">
    <location>
        <begin position="296"/>
        <end position="647"/>
    </location>
</feature>
<feature type="chain" id="PRO_5020197494" description="non-specific serine/threonine protein kinase" evidence="12">
    <location>
        <begin position="18"/>
        <end position="691"/>
    </location>
</feature>
<feature type="signal peptide" evidence="12">
    <location>
        <begin position="1"/>
        <end position="17"/>
    </location>
</feature>
<evidence type="ECO:0000256" key="8">
    <source>
        <dbReference type="ARBA" id="ARBA00023170"/>
    </source>
</evidence>
<dbReference type="InterPro" id="IPR001480">
    <property type="entry name" value="Bulb-type_lectin_dom"/>
</dbReference>
<dbReference type="GO" id="GO:0051707">
    <property type="term" value="P:response to other organism"/>
    <property type="evidence" value="ECO:0007669"/>
    <property type="project" value="UniProtKB-ARBA"/>
</dbReference>
<feature type="domain" description="Bulb-type lectin" evidence="14">
    <location>
        <begin position="19"/>
        <end position="153"/>
    </location>
</feature>
<dbReference type="CDD" id="cd00028">
    <property type="entry name" value="B_lectin"/>
    <property type="match status" value="1"/>
</dbReference>
<dbReference type="PROSITE" id="PS50948">
    <property type="entry name" value="PAN"/>
    <property type="match status" value="1"/>
</dbReference>
<dbReference type="Pfam" id="PF08276">
    <property type="entry name" value="PAN_2"/>
    <property type="match status" value="1"/>
</dbReference>
<evidence type="ECO:0000256" key="1">
    <source>
        <dbReference type="ARBA" id="ARBA00004479"/>
    </source>
</evidence>
<keyword evidence="7" id="KW-1015">Disulfide bond</keyword>
<evidence type="ECO:0000256" key="5">
    <source>
        <dbReference type="ARBA" id="ARBA00022989"/>
    </source>
</evidence>
<evidence type="ECO:0000256" key="9">
    <source>
        <dbReference type="ARBA" id="ARBA00047899"/>
    </source>
</evidence>
<dbReference type="PROSITE" id="PS50011">
    <property type="entry name" value="PROTEIN_KINASE_DOM"/>
    <property type="match status" value="1"/>
</dbReference>
<dbReference type="EMBL" id="CM016556">
    <property type="protein sequence ID" value="TKW13519.1"/>
    <property type="molecule type" value="Genomic_DNA"/>
</dbReference>
<accession>A0A4U6UIB3</accession>
<dbReference type="SUPFAM" id="SSF51110">
    <property type="entry name" value="alpha-D-mannose-specific plant lectins"/>
    <property type="match status" value="1"/>
</dbReference>
<dbReference type="GO" id="GO:0004674">
    <property type="term" value="F:protein serine/threonine kinase activity"/>
    <property type="evidence" value="ECO:0007669"/>
    <property type="project" value="UniProtKB-EC"/>
</dbReference>
<dbReference type="InterPro" id="IPR000858">
    <property type="entry name" value="S_locus_glycoprot_dom"/>
</dbReference>
<keyword evidence="6" id="KW-0472">Membrane</keyword>
<dbReference type="InterPro" id="IPR008271">
    <property type="entry name" value="Ser/Thr_kinase_AS"/>
</dbReference>
<sequence length="691" mass="74042">MPLLLPAILALLGACSAATDTLSPGEVLAGDATIVSNNTKFALGLFRAPDGDGTAAPRPNPWYLGVWFTAVRERTMVWVANGASPVADAAASPELTVSAVGDLVVVNQATNNINWSAQPAQAIAKNATVAVLLDSGNLVLLDASSSSAPRTLWQSFDHPTDTLLPSAKLGRNKATGVNRRLVSRKSSATPSPGPYCFEVDPDAPQLVLKLCDSSVAYWSTGAWSGKYFGNIPELAGNVPNFHLAFVDYGREEYLQFNITTDGTVTRNIVDVTGQNKHQVWIDASQDWLTLYAGPKAQCDVYAACGAFTLCSYAAPQPCSCMKGFSLRSERGWEQGDRTGGCVRDAPEVKHLQLMEHGLINVRSSSECSTSCLNNRSCIAYSYGSQGCFVWLDGLINAKQTQSNGTSAISNVACLMLCLAVKRLDGSFQGEKQFRAEARTGSSSTCTCRTGPSTSTCSWTGAPGTRSPSESPGASPTSMRGCRDWIIHCDVKPQNILLDALLLPKIADFGMAKLVGRGFSRVLTTMRGTKGYLAPEWIGGTAVTAKVDVYNYGMVLLELVSGRRNSGAGEECYTTSESDGDHVAYFPMKAARELIEGDVRSLLDERLCGDANLKEVERACKVACWCIQDDEAHRPTMGEVVQTLEGVLDRDMPPLPRLLETMFARPQSSTQRMTTVSSTSVTFTSGSGSSQI</sequence>
<organism evidence="16 17">
    <name type="scientific">Setaria viridis</name>
    <name type="common">Green bristlegrass</name>
    <name type="synonym">Setaria italica subsp. viridis</name>
    <dbReference type="NCBI Taxonomy" id="4556"/>
    <lineage>
        <taxon>Eukaryota</taxon>
        <taxon>Viridiplantae</taxon>
        <taxon>Streptophyta</taxon>
        <taxon>Embryophyta</taxon>
        <taxon>Tracheophyta</taxon>
        <taxon>Spermatophyta</taxon>
        <taxon>Magnoliopsida</taxon>
        <taxon>Liliopsida</taxon>
        <taxon>Poales</taxon>
        <taxon>Poaceae</taxon>
        <taxon>PACMAD clade</taxon>
        <taxon>Panicoideae</taxon>
        <taxon>Panicodae</taxon>
        <taxon>Paniceae</taxon>
        <taxon>Cenchrinae</taxon>
        <taxon>Setaria</taxon>
    </lineage>
</organism>